<sequence>MKKILPLILVLVFAQWWFTDPSIRVSSHEIRFKYVVKYSGNASRADDLPMLVALHGNGDTADNFYETALDQLKVPARIILFQGPIPYGRGNAWPWSPDDFSQYGKAFTEAVDALALKYPTLGRPILFGFSGGGMMAYYQALKHGDRYAYIFPVSGRLSKNLLGDEAIRIGAEVIAFHGMSDSVVSINGGKEAVALLRKSGTDVIFSEFKGGHLEIFTTMKSTITEAIEEKIKDMKKAKT</sequence>
<dbReference type="Gene3D" id="3.40.50.1820">
    <property type="entry name" value="alpha/beta hydrolase"/>
    <property type="match status" value="1"/>
</dbReference>
<dbReference type="SUPFAM" id="SSF53474">
    <property type="entry name" value="alpha/beta-Hydrolases"/>
    <property type="match status" value="1"/>
</dbReference>
<dbReference type="InterPro" id="IPR029058">
    <property type="entry name" value="AB_hydrolase_fold"/>
</dbReference>
<protein>
    <recommendedName>
        <fullName evidence="3">Phospholipase/carboxylesterase/thioesterase domain-containing protein</fullName>
    </recommendedName>
</protein>
<keyword evidence="2" id="KW-0378">Hydrolase</keyword>
<reference evidence="4" key="1">
    <citation type="submission" date="2018-06" db="EMBL/GenBank/DDBJ databases">
        <authorList>
            <person name="Zhirakovskaya E."/>
        </authorList>
    </citation>
    <scope>NUCLEOTIDE SEQUENCE</scope>
</reference>
<feature type="domain" description="Phospholipase/carboxylesterase/thioesterase" evidence="3">
    <location>
        <begin position="100"/>
        <end position="221"/>
    </location>
</feature>
<evidence type="ECO:0000256" key="2">
    <source>
        <dbReference type="ARBA" id="ARBA00022801"/>
    </source>
</evidence>
<evidence type="ECO:0000313" key="4">
    <source>
        <dbReference type="EMBL" id="VAX28411.1"/>
    </source>
</evidence>
<dbReference type="Pfam" id="PF02230">
    <property type="entry name" value="Abhydrolase_2"/>
    <property type="match status" value="1"/>
</dbReference>
<dbReference type="InterPro" id="IPR050955">
    <property type="entry name" value="Plant_Biomass_Hydrol_Est"/>
</dbReference>
<accession>A0A3B1CPK1</accession>
<keyword evidence="1" id="KW-0732">Signal</keyword>
<gene>
    <name evidence="4" type="ORF">MNBD_NITROSPIRAE01-586</name>
</gene>
<name>A0A3B1CPK1_9ZZZZ</name>
<dbReference type="AlphaFoldDB" id="A0A3B1CPK1"/>
<dbReference type="EMBL" id="UOGF01000038">
    <property type="protein sequence ID" value="VAX28411.1"/>
    <property type="molecule type" value="Genomic_DNA"/>
</dbReference>
<evidence type="ECO:0000259" key="3">
    <source>
        <dbReference type="Pfam" id="PF02230"/>
    </source>
</evidence>
<organism evidence="4">
    <name type="scientific">hydrothermal vent metagenome</name>
    <dbReference type="NCBI Taxonomy" id="652676"/>
    <lineage>
        <taxon>unclassified sequences</taxon>
        <taxon>metagenomes</taxon>
        <taxon>ecological metagenomes</taxon>
    </lineage>
</organism>
<dbReference type="InterPro" id="IPR003140">
    <property type="entry name" value="PLipase/COase/thioEstase"/>
</dbReference>
<evidence type="ECO:0000256" key="1">
    <source>
        <dbReference type="ARBA" id="ARBA00022729"/>
    </source>
</evidence>
<dbReference type="GO" id="GO:0016787">
    <property type="term" value="F:hydrolase activity"/>
    <property type="evidence" value="ECO:0007669"/>
    <property type="project" value="UniProtKB-KW"/>
</dbReference>
<dbReference type="PANTHER" id="PTHR43037">
    <property type="entry name" value="UNNAMED PRODUCT-RELATED"/>
    <property type="match status" value="1"/>
</dbReference>
<dbReference type="PANTHER" id="PTHR43037:SF5">
    <property type="entry name" value="FERULOYL ESTERASE"/>
    <property type="match status" value="1"/>
</dbReference>
<proteinExistence type="predicted"/>